<dbReference type="EMBL" id="KN837137">
    <property type="protein sequence ID" value="KIJ41403.1"/>
    <property type="molecule type" value="Genomic_DNA"/>
</dbReference>
<keyword evidence="2" id="KW-1185">Reference proteome</keyword>
<dbReference type="HOGENOM" id="CLU_1661921_0_0_1"/>
<gene>
    <name evidence="1" type="ORF">M422DRAFT_255595</name>
</gene>
<evidence type="ECO:0000313" key="2">
    <source>
        <dbReference type="Proteomes" id="UP000054279"/>
    </source>
</evidence>
<protein>
    <submittedName>
        <fullName evidence="1">Uncharacterized protein</fullName>
    </submittedName>
</protein>
<reference evidence="1 2" key="1">
    <citation type="submission" date="2014-06" db="EMBL/GenBank/DDBJ databases">
        <title>Evolutionary Origins and Diversification of the Mycorrhizal Mutualists.</title>
        <authorList>
            <consortium name="DOE Joint Genome Institute"/>
            <consortium name="Mycorrhizal Genomics Consortium"/>
            <person name="Kohler A."/>
            <person name="Kuo A."/>
            <person name="Nagy L.G."/>
            <person name="Floudas D."/>
            <person name="Copeland A."/>
            <person name="Barry K.W."/>
            <person name="Cichocki N."/>
            <person name="Veneault-Fourrey C."/>
            <person name="LaButti K."/>
            <person name="Lindquist E.A."/>
            <person name="Lipzen A."/>
            <person name="Lundell T."/>
            <person name="Morin E."/>
            <person name="Murat C."/>
            <person name="Riley R."/>
            <person name="Ohm R."/>
            <person name="Sun H."/>
            <person name="Tunlid A."/>
            <person name="Henrissat B."/>
            <person name="Grigoriev I.V."/>
            <person name="Hibbett D.S."/>
            <person name="Martin F."/>
        </authorList>
    </citation>
    <scope>NUCLEOTIDE SEQUENCE [LARGE SCALE GENOMIC DNA]</scope>
    <source>
        <strain evidence="1 2">SS14</strain>
    </source>
</reference>
<dbReference type="AlphaFoldDB" id="A0A0C9UEL5"/>
<organism evidence="1 2">
    <name type="scientific">Sphaerobolus stellatus (strain SS14)</name>
    <dbReference type="NCBI Taxonomy" id="990650"/>
    <lineage>
        <taxon>Eukaryota</taxon>
        <taxon>Fungi</taxon>
        <taxon>Dikarya</taxon>
        <taxon>Basidiomycota</taxon>
        <taxon>Agaricomycotina</taxon>
        <taxon>Agaricomycetes</taxon>
        <taxon>Phallomycetidae</taxon>
        <taxon>Geastrales</taxon>
        <taxon>Sphaerobolaceae</taxon>
        <taxon>Sphaerobolus</taxon>
    </lineage>
</organism>
<proteinExistence type="predicted"/>
<accession>A0A0C9UEL5</accession>
<dbReference type="Proteomes" id="UP000054279">
    <property type="component" value="Unassembled WGS sequence"/>
</dbReference>
<evidence type="ECO:0000313" key="1">
    <source>
        <dbReference type="EMBL" id="KIJ41403.1"/>
    </source>
</evidence>
<name>A0A0C9UEL5_SPHS4</name>
<sequence>MLTISPDTGPQRILQQLTSPLPRGVFSNYFVAGMECFEEPEHQPSLSRATLARKPAVSGEHQILQPTDKYEANLPHPLLLCQIGEALGVHPAIFMEHPHINSHLADASSSRVPDLGVPQATPFQLLSTGVLRIAVNLENHIIFLSSKKYKEGRKFGEYF</sequence>